<proteinExistence type="predicted"/>
<protein>
    <submittedName>
        <fullName evidence="1">Uncharacterized protein</fullName>
    </submittedName>
</protein>
<dbReference type="EMBL" id="RCHU02000016">
    <property type="protein sequence ID" value="KAL3568935.1"/>
    <property type="molecule type" value="Genomic_DNA"/>
</dbReference>
<keyword evidence="2" id="KW-1185">Reference proteome</keyword>
<sequence>MGDGENGDVMRNLKSRKAEGEDVSVDVSGGVVSSEEEEKRRARLVRNRESAHLSRQRKKHYVEELEDKVRAMHSTIADLNGKVSYFMAENATLRQQLNGNSACPPPMYAPMAPYPWVPCAPYVVKPQGSQVPLVPIPRLETATSCFSYGKD</sequence>
<reference evidence="1 2" key="1">
    <citation type="journal article" date="2024" name="Plant Biotechnol. J.">
        <title>Genome and CRISPR/Cas9 system of a widespread forest tree (Populus alba) in the world.</title>
        <authorList>
            <person name="Liu Y.J."/>
            <person name="Jiang P.F."/>
            <person name="Han X.M."/>
            <person name="Li X.Y."/>
            <person name="Wang H.M."/>
            <person name="Wang Y.J."/>
            <person name="Wang X.X."/>
            <person name="Zeng Q.Y."/>
        </authorList>
    </citation>
    <scope>NUCLEOTIDE SEQUENCE [LARGE SCALE GENOMIC DNA]</scope>
    <source>
        <strain evidence="2">cv. PAL-ZL1</strain>
    </source>
</reference>
<comment type="caution">
    <text evidence="1">The sequence shown here is derived from an EMBL/GenBank/DDBJ whole genome shotgun (WGS) entry which is preliminary data.</text>
</comment>
<organism evidence="1 2">
    <name type="scientific">Populus alba</name>
    <name type="common">White poplar</name>
    <dbReference type="NCBI Taxonomy" id="43335"/>
    <lineage>
        <taxon>Eukaryota</taxon>
        <taxon>Viridiplantae</taxon>
        <taxon>Streptophyta</taxon>
        <taxon>Embryophyta</taxon>
        <taxon>Tracheophyta</taxon>
        <taxon>Spermatophyta</taxon>
        <taxon>Magnoliopsida</taxon>
        <taxon>eudicotyledons</taxon>
        <taxon>Gunneridae</taxon>
        <taxon>Pentapetalae</taxon>
        <taxon>rosids</taxon>
        <taxon>fabids</taxon>
        <taxon>Malpighiales</taxon>
        <taxon>Salicaceae</taxon>
        <taxon>Saliceae</taxon>
        <taxon>Populus</taxon>
    </lineage>
</organism>
<accession>A0ACC4ARX4</accession>
<evidence type="ECO:0000313" key="1">
    <source>
        <dbReference type="EMBL" id="KAL3568935.1"/>
    </source>
</evidence>
<name>A0ACC4ARX4_POPAL</name>
<evidence type="ECO:0000313" key="2">
    <source>
        <dbReference type="Proteomes" id="UP000309997"/>
    </source>
</evidence>
<dbReference type="Proteomes" id="UP000309997">
    <property type="component" value="Unassembled WGS sequence"/>
</dbReference>
<gene>
    <name evidence="1" type="ORF">D5086_028825</name>
</gene>